<feature type="compositionally biased region" description="Basic residues" evidence="1">
    <location>
        <begin position="1"/>
        <end position="18"/>
    </location>
</feature>
<keyword evidence="3" id="KW-1185">Reference proteome</keyword>
<name>A0A2K0UBN5_GIBNY</name>
<accession>A0A2K0UBN5</accession>
<gene>
    <name evidence="2" type="ORF">FNYG_15532</name>
</gene>
<sequence length="664" mass="75435">MKRKKPPTRLRGNFKHLKKTDSDKRGRSELIEINSDDDSQSNNDSLSNAFSDLCSDDSEYSDNEEQMTDDERHLPRPQKRRTNGELQVTGSNNINVSTDELEGELGEDEAGMLKNGELPAHIHTGDTDRIINKGRKPNHNTVTKTSIKQKTEPQEGKSKKEVPLKTFKLMIHYAFLTVGLDSNKYPVVFNMAVKYISSTNFFQAEVFSSWGAQKRINTEADLLRAASAQYPHYVLTMAPDLILCLIAAIDLRYEVYGEPNGRGITIIGDFHVFNYLRSAIELGEMISWDKGSRGQLLMLGRRGEQKPLTVDLPVLKSSKAQMTQRKKLPEAVPEPHPANVINIEHASTDFMQPYPFRPTLQSAPITKVITAEEWDRRNAHWLDKLIDPESTKEMFGSTIETEVTEELFPLISKARRNILYRWAKSEDFNLDLRLLTAPILSQVEVPDNTSQGNLNVETDTARRSIRAIETAALSLPKAYQKTAALIKQHTDRLFACRDQEMDNQTLVAQSAAKRRESLSVTTAVTNAATKTRSRSQVNYTETARAEQLVLFLKSYWRMRDHEISDWKGLANSVCHTAKEAGHPISQTDRETCNNYDWSSMMRLANTRGGKALVALWNMERCAPDEAFLGRRNEWYKDALTEEEYEKWSAMFPIDKEPQSSGQKP</sequence>
<evidence type="ECO:0000313" key="2">
    <source>
        <dbReference type="EMBL" id="PNP55205.1"/>
    </source>
</evidence>
<dbReference type="EMBL" id="MTQA01000598">
    <property type="protein sequence ID" value="PNP55205.1"/>
    <property type="molecule type" value="Genomic_DNA"/>
</dbReference>
<reference evidence="2 3" key="1">
    <citation type="submission" date="2017-06" db="EMBL/GenBank/DDBJ databases">
        <title>Genome of Fusarium nygamai isolate CS10214.</title>
        <authorList>
            <person name="Gardiner D.M."/>
            <person name="Obanor F."/>
            <person name="Kazan K."/>
        </authorList>
    </citation>
    <scope>NUCLEOTIDE SEQUENCE [LARGE SCALE GENOMIC DNA]</scope>
    <source>
        <strain evidence="2 3">CS10214</strain>
    </source>
</reference>
<feature type="region of interest" description="Disordered" evidence="1">
    <location>
        <begin position="118"/>
        <end position="159"/>
    </location>
</feature>
<feature type="region of interest" description="Disordered" evidence="1">
    <location>
        <begin position="1"/>
        <end position="98"/>
    </location>
</feature>
<feature type="compositionally biased region" description="Basic and acidic residues" evidence="1">
    <location>
        <begin position="149"/>
        <end position="159"/>
    </location>
</feature>
<feature type="compositionally biased region" description="Polar residues" evidence="1">
    <location>
        <begin position="139"/>
        <end position="148"/>
    </location>
</feature>
<comment type="caution">
    <text evidence="2">The sequence shown here is derived from an EMBL/GenBank/DDBJ whole genome shotgun (WGS) entry which is preliminary data.</text>
</comment>
<dbReference type="OrthoDB" id="5085581at2759"/>
<evidence type="ECO:0000313" key="3">
    <source>
        <dbReference type="Proteomes" id="UP000236664"/>
    </source>
</evidence>
<proteinExistence type="predicted"/>
<feature type="compositionally biased region" description="Acidic residues" evidence="1">
    <location>
        <begin position="54"/>
        <end position="68"/>
    </location>
</feature>
<organism evidence="2 3">
    <name type="scientific">Gibberella nygamai</name>
    <name type="common">Bean root rot disease fungus</name>
    <name type="synonym">Fusarium nygamai</name>
    <dbReference type="NCBI Taxonomy" id="42673"/>
    <lineage>
        <taxon>Eukaryota</taxon>
        <taxon>Fungi</taxon>
        <taxon>Dikarya</taxon>
        <taxon>Ascomycota</taxon>
        <taxon>Pezizomycotina</taxon>
        <taxon>Sordariomycetes</taxon>
        <taxon>Hypocreomycetidae</taxon>
        <taxon>Hypocreales</taxon>
        <taxon>Nectriaceae</taxon>
        <taxon>Fusarium</taxon>
        <taxon>Fusarium fujikuroi species complex</taxon>
    </lineage>
</organism>
<feature type="compositionally biased region" description="Basic and acidic residues" evidence="1">
    <location>
        <begin position="19"/>
        <end position="30"/>
    </location>
</feature>
<protein>
    <submittedName>
        <fullName evidence="2">Uncharacterized protein</fullName>
    </submittedName>
</protein>
<dbReference type="Proteomes" id="UP000236664">
    <property type="component" value="Unassembled WGS sequence"/>
</dbReference>
<feature type="compositionally biased region" description="Polar residues" evidence="1">
    <location>
        <begin position="84"/>
        <end position="98"/>
    </location>
</feature>
<dbReference type="AlphaFoldDB" id="A0A2K0UBN5"/>
<evidence type="ECO:0000256" key="1">
    <source>
        <dbReference type="SAM" id="MobiDB-lite"/>
    </source>
</evidence>